<dbReference type="HOGENOM" id="CLU_065765_1_3_0"/>
<dbReference type="InterPro" id="IPR000189">
    <property type="entry name" value="Transglyc_AS"/>
</dbReference>
<feature type="domain" description="Transglycosylase SLT" evidence="3">
    <location>
        <begin position="94"/>
        <end position="193"/>
    </location>
</feature>
<evidence type="ECO:0000256" key="2">
    <source>
        <dbReference type="SAM" id="SignalP"/>
    </source>
</evidence>
<evidence type="ECO:0000256" key="1">
    <source>
        <dbReference type="ARBA" id="ARBA00007734"/>
    </source>
</evidence>
<accession>Q02BZ6</accession>
<gene>
    <name evidence="4" type="ordered locus">Acid_0410</name>
</gene>
<dbReference type="InterPro" id="IPR008258">
    <property type="entry name" value="Transglycosylase_SLT_dom_1"/>
</dbReference>
<comment type="similarity">
    <text evidence="1">Belongs to the transglycosylase Slt family.</text>
</comment>
<dbReference type="InterPro" id="IPR023346">
    <property type="entry name" value="Lysozyme-like_dom_sf"/>
</dbReference>
<protein>
    <submittedName>
        <fullName evidence="4">Lytic transglycosylase, catalytic</fullName>
    </submittedName>
</protein>
<dbReference type="OrthoDB" id="9815002at2"/>
<dbReference type="Pfam" id="PF01464">
    <property type="entry name" value="SLT"/>
    <property type="match status" value="1"/>
</dbReference>
<name>Q02BZ6_SOLUE</name>
<dbReference type="STRING" id="234267.Acid_0410"/>
<evidence type="ECO:0000313" key="4">
    <source>
        <dbReference type="EMBL" id="ABJ81420.1"/>
    </source>
</evidence>
<keyword evidence="2" id="KW-0732">Signal</keyword>
<dbReference type="GO" id="GO:0008933">
    <property type="term" value="F:peptidoglycan lytic transglycosylase activity"/>
    <property type="evidence" value="ECO:0007669"/>
    <property type="project" value="InterPro"/>
</dbReference>
<dbReference type="EMBL" id="CP000473">
    <property type="protein sequence ID" value="ABJ81420.1"/>
    <property type="molecule type" value="Genomic_DNA"/>
</dbReference>
<reference evidence="4" key="1">
    <citation type="submission" date="2006-10" db="EMBL/GenBank/DDBJ databases">
        <title>Complete sequence of Solibacter usitatus Ellin6076.</title>
        <authorList>
            <consortium name="US DOE Joint Genome Institute"/>
            <person name="Copeland A."/>
            <person name="Lucas S."/>
            <person name="Lapidus A."/>
            <person name="Barry K."/>
            <person name="Detter J.C."/>
            <person name="Glavina del Rio T."/>
            <person name="Hammon N."/>
            <person name="Israni S."/>
            <person name="Dalin E."/>
            <person name="Tice H."/>
            <person name="Pitluck S."/>
            <person name="Thompson L.S."/>
            <person name="Brettin T."/>
            <person name="Bruce D."/>
            <person name="Han C."/>
            <person name="Tapia R."/>
            <person name="Gilna P."/>
            <person name="Schmutz J."/>
            <person name="Larimer F."/>
            <person name="Land M."/>
            <person name="Hauser L."/>
            <person name="Kyrpides N."/>
            <person name="Mikhailova N."/>
            <person name="Janssen P.H."/>
            <person name="Kuske C.R."/>
            <person name="Richardson P."/>
        </authorList>
    </citation>
    <scope>NUCLEOTIDE SEQUENCE</scope>
    <source>
        <strain evidence="4">Ellin6076</strain>
    </source>
</reference>
<dbReference type="GO" id="GO:0000270">
    <property type="term" value="P:peptidoglycan metabolic process"/>
    <property type="evidence" value="ECO:0007669"/>
    <property type="project" value="InterPro"/>
</dbReference>
<organism evidence="4">
    <name type="scientific">Solibacter usitatus (strain Ellin6076)</name>
    <dbReference type="NCBI Taxonomy" id="234267"/>
    <lineage>
        <taxon>Bacteria</taxon>
        <taxon>Pseudomonadati</taxon>
        <taxon>Acidobacteriota</taxon>
        <taxon>Terriglobia</taxon>
        <taxon>Bryobacterales</taxon>
        <taxon>Solibacteraceae</taxon>
        <taxon>Candidatus Solibacter</taxon>
    </lineage>
</organism>
<dbReference type="KEGG" id="sus:Acid_0410"/>
<dbReference type="Gene3D" id="1.10.530.10">
    <property type="match status" value="1"/>
</dbReference>
<proteinExistence type="inferred from homology"/>
<evidence type="ECO:0000259" key="3">
    <source>
        <dbReference type="Pfam" id="PF01464"/>
    </source>
</evidence>
<dbReference type="SUPFAM" id="SSF53955">
    <property type="entry name" value="Lysozyme-like"/>
    <property type="match status" value="1"/>
</dbReference>
<dbReference type="CAZy" id="GH23">
    <property type="family name" value="Glycoside Hydrolase Family 23"/>
</dbReference>
<dbReference type="InParanoid" id="Q02BZ6"/>
<dbReference type="eggNOG" id="COG0741">
    <property type="taxonomic scope" value="Bacteria"/>
</dbReference>
<feature type="signal peptide" evidence="2">
    <location>
        <begin position="1"/>
        <end position="17"/>
    </location>
</feature>
<dbReference type="PROSITE" id="PS00922">
    <property type="entry name" value="TRANSGLYCOSYLASE"/>
    <property type="match status" value="1"/>
</dbReference>
<dbReference type="CDD" id="cd00254">
    <property type="entry name" value="LT-like"/>
    <property type="match status" value="1"/>
</dbReference>
<dbReference type="GO" id="GO:0016020">
    <property type="term" value="C:membrane"/>
    <property type="evidence" value="ECO:0007669"/>
    <property type="project" value="InterPro"/>
</dbReference>
<dbReference type="PANTHER" id="PTHR37423">
    <property type="entry name" value="SOLUBLE LYTIC MUREIN TRANSGLYCOSYLASE-RELATED"/>
    <property type="match status" value="1"/>
</dbReference>
<dbReference type="PANTHER" id="PTHR37423:SF2">
    <property type="entry name" value="MEMBRANE-BOUND LYTIC MUREIN TRANSGLYCOSYLASE C"/>
    <property type="match status" value="1"/>
</dbReference>
<dbReference type="AlphaFoldDB" id="Q02BZ6"/>
<sequence length="216" mass="22962" precursor="true">MRLVGLIFTLAATTAFAGEYAVLASGARLHIDRHEADGAIVRLYYGSGFAEMNLSSLRGFEEDGLVAPPPAIIPDASPPPEVAVRPPATTPLELADAAADKYGLPRELVRSVMAAESGMAPGAVSPKGAIGLMQLMPETAHVLGANPYDPAQNVDAGARYLRDLLEKYNYGLRHALAAYNAGPGAVDKYNGIPPYRETIDYISRIEKKLKSSNALK</sequence>
<feature type="chain" id="PRO_5004163580" evidence="2">
    <location>
        <begin position="18"/>
        <end position="216"/>
    </location>
</feature>